<gene>
    <name evidence="1" type="ORF">S06H3_37449</name>
</gene>
<name>X1NYB5_9ZZZZ</name>
<reference evidence="1" key="1">
    <citation type="journal article" date="2014" name="Front. Microbiol.">
        <title>High frequency of phylogenetically diverse reductive dehalogenase-homologous genes in deep subseafloor sedimentary metagenomes.</title>
        <authorList>
            <person name="Kawai M."/>
            <person name="Futagami T."/>
            <person name="Toyoda A."/>
            <person name="Takaki Y."/>
            <person name="Nishi S."/>
            <person name="Hori S."/>
            <person name="Arai W."/>
            <person name="Tsubouchi T."/>
            <person name="Morono Y."/>
            <person name="Uchiyama I."/>
            <person name="Ito T."/>
            <person name="Fujiyama A."/>
            <person name="Inagaki F."/>
            <person name="Takami H."/>
        </authorList>
    </citation>
    <scope>NUCLEOTIDE SEQUENCE</scope>
    <source>
        <strain evidence="1">Expedition CK06-06</strain>
    </source>
</reference>
<dbReference type="AlphaFoldDB" id="X1NYB5"/>
<protein>
    <submittedName>
        <fullName evidence="1">Uncharacterized protein</fullName>
    </submittedName>
</protein>
<accession>X1NYB5</accession>
<organism evidence="1">
    <name type="scientific">marine sediment metagenome</name>
    <dbReference type="NCBI Taxonomy" id="412755"/>
    <lineage>
        <taxon>unclassified sequences</taxon>
        <taxon>metagenomes</taxon>
        <taxon>ecological metagenomes</taxon>
    </lineage>
</organism>
<dbReference type="EMBL" id="BARV01022756">
    <property type="protein sequence ID" value="GAI23654.1"/>
    <property type="molecule type" value="Genomic_DNA"/>
</dbReference>
<proteinExistence type="predicted"/>
<sequence>MLTGGQGQVDGLPLPVGELALAQAGGDHMGEGDGHT</sequence>
<evidence type="ECO:0000313" key="1">
    <source>
        <dbReference type="EMBL" id="GAI23654.1"/>
    </source>
</evidence>
<comment type="caution">
    <text evidence="1">The sequence shown here is derived from an EMBL/GenBank/DDBJ whole genome shotgun (WGS) entry which is preliminary data.</text>
</comment>
<feature type="non-terminal residue" evidence="1">
    <location>
        <position position="36"/>
    </location>
</feature>